<reference evidence="4 5" key="1">
    <citation type="submission" date="2020-04" db="EMBL/GenBank/DDBJ databases">
        <title>Flammeovirgaceae bacterium KN852 isolated from deep sea.</title>
        <authorList>
            <person name="Zhang D.-C."/>
        </authorList>
    </citation>
    <scope>NUCLEOTIDE SEQUENCE [LARGE SCALE GENOMIC DNA]</scope>
    <source>
        <strain evidence="4 5">KN852</strain>
    </source>
</reference>
<feature type="chain" id="PRO_5032803991" description="PpiC domain-containing protein" evidence="2">
    <location>
        <begin position="21"/>
        <end position="210"/>
    </location>
</feature>
<dbReference type="SUPFAM" id="SSF54534">
    <property type="entry name" value="FKBP-like"/>
    <property type="match status" value="1"/>
</dbReference>
<gene>
    <name evidence="4" type="ORF">HH304_21000</name>
</gene>
<feature type="domain" description="PpiC" evidence="3">
    <location>
        <begin position="97"/>
        <end position="193"/>
    </location>
</feature>
<keyword evidence="1" id="KW-0413">Isomerase</keyword>
<dbReference type="InterPro" id="IPR000297">
    <property type="entry name" value="PPIase_PpiC"/>
</dbReference>
<dbReference type="Proteomes" id="UP000559010">
    <property type="component" value="Unassembled WGS sequence"/>
</dbReference>
<sequence length="210" mass="24146">MRIKLLVILTLIIATTTINAQNKKQVLKALKEIKGVDQVNAFKKKYKDWTIQSAYTFGIDSIEHHQVVNTPVGNVFTRQYDNGKINVVVKVLARRIDEICKVQYIFFDGSKMTVSEIDSTRNIILDRYNNGTDFTTLVKEYTMDGNPTGELRWFFKGVMVEEFETAVMPKNKGDIFTVDVDSRKWYYVVLKTHKNIKTTVTDSIGIKYGI</sequence>
<evidence type="ECO:0000313" key="5">
    <source>
        <dbReference type="Proteomes" id="UP000559010"/>
    </source>
</evidence>
<dbReference type="GO" id="GO:0003755">
    <property type="term" value="F:peptidyl-prolyl cis-trans isomerase activity"/>
    <property type="evidence" value="ECO:0007669"/>
    <property type="project" value="UniProtKB-KW"/>
</dbReference>
<feature type="signal peptide" evidence="2">
    <location>
        <begin position="1"/>
        <end position="20"/>
    </location>
</feature>
<evidence type="ECO:0000313" key="4">
    <source>
        <dbReference type="EMBL" id="NMM50901.1"/>
    </source>
</evidence>
<protein>
    <recommendedName>
        <fullName evidence="3">PpiC domain-containing protein</fullName>
    </recommendedName>
</protein>
<dbReference type="EMBL" id="JABBNU010000020">
    <property type="protein sequence ID" value="NMM50901.1"/>
    <property type="molecule type" value="Genomic_DNA"/>
</dbReference>
<keyword evidence="1" id="KW-0697">Rotamase</keyword>
<dbReference type="PROSITE" id="PS50198">
    <property type="entry name" value="PPIC_PPIASE_2"/>
    <property type="match status" value="1"/>
</dbReference>
<evidence type="ECO:0000259" key="3">
    <source>
        <dbReference type="PROSITE" id="PS50198"/>
    </source>
</evidence>
<evidence type="ECO:0000256" key="2">
    <source>
        <dbReference type="SAM" id="SignalP"/>
    </source>
</evidence>
<proteinExistence type="predicted"/>
<accession>A0A848J543</accession>
<dbReference type="InterPro" id="IPR046357">
    <property type="entry name" value="PPIase_dom_sf"/>
</dbReference>
<dbReference type="Gene3D" id="3.10.50.40">
    <property type="match status" value="1"/>
</dbReference>
<comment type="caution">
    <text evidence="4">The sequence shown here is derived from an EMBL/GenBank/DDBJ whole genome shotgun (WGS) entry which is preliminary data.</text>
</comment>
<dbReference type="Pfam" id="PF13616">
    <property type="entry name" value="Rotamase_3"/>
    <property type="match status" value="1"/>
</dbReference>
<keyword evidence="5" id="KW-1185">Reference proteome</keyword>
<dbReference type="AlphaFoldDB" id="A0A848J543"/>
<organism evidence="4 5">
    <name type="scientific">Marinigracilibium pacificum</name>
    <dbReference type="NCBI Taxonomy" id="2729599"/>
    <lineage>
        <taxon>Bacteria</taxon>
        <taxon>Pseudomonadati</taxon>
        <taxon>Bacteroidota</taxon>
        <taxon>Cytophagia</taxon>
        <taxon>Cytophagales</taxon>
        <taxon>Flammeovirgaceae</taxon>
        <taxon>Marinigracilibium</taxon>
    </lineage>
</organism>
<keyword evidence="2" id="KW-0732">Signal</keyword>
<evidence type="ECO:0000256" key="1">
    <source>
        <dbReference type="PROSITE-ProRule" id="PRU00278"/>
    </source>
</evidence>
<name>A0A848J543_9BACT</name>
<dbReference type="RefSeq" id="WP_169685266.1">
    <property type="nucleotide sequence ID" value="NZ_JABBNU010000020.1"/>
</dbReference>